<organism evidence="2 3">
    <name type="scientific">Eutrema salsugineum</name>
    <name type="common">Saltwater cress</name>
    <name type="synonym">Sisymbrium salsugineum</name>
    <dbReference type="NCBI Taxonomy" id="72664"/>
    <lineage>
        <taxon>Eukaryota</taxon>
        <taxon>Viridiplantae</taxon>
        <taxon>Streptophyta</taxon>
        <taxon>Embryophyta</taxon>
        <taxon>Tracheophyta</taxon>
        <taxon>Spermatophyta</taxon>
        <taxon>Magnoliopsida</taxon>
        <taxon>eudicotyledons</taxon>
        <taxon>Gunneridae</taxon>
        <taxon>Pentapetalae</taxon>
        <taxon>rosids</taxon>
        <taxon>malvids</taxon>
        <taxon>Brassicales</taxon>
        <taxon>Brassicaceae</taxon>
        <taxon>Eutremeae</taxon>
        <taxon>Eutrema</taxon>
    </lineage>
</organism>
<reference evidence="2 3" key="1">
    <citation type="journal article" date="2013" name="Front. Plant Sci.">
        <title>The Reference Genome of the Halophytic Plant Eutrema salsugineum.</title>
        <authorList>
            <person name="Yang R."/>
            <person name="Jarvis D.E."/>
            <person name="Chen H."/>
            <person name="Beilstein M.A."/>
            <person name="Grimwood J."/>
            <person name="Jenkins J."/>
            <person name="Shu S."/>
            <person name="Prochnik S."/>
            <person name="Xin M."/>
            <person name="Ma C."/>
            <person name="Schmutz J."/>
            <person name="Wing R.A."/>
            <person name="Mitchell-Olds T."/>
            <person name="Schumaker K.S."/>
            <person name="Wang X."/>
        </authorList>
    </citation>
    <scope>NUCLEOTIDE SEQUENCE [LARGE SCALE GENOMIC DNA]</scope>
</reference>
<evidence type="ECO:0000256" key="1">
    <source>
        <dbReference type="SAM" id="SignalP"/>
    </source>
</evidence>
<evidence type="ECO:0000313" key="3">
    <source>
        <dbReference type="Proteomes" id="UP000030689"/>
    </source>
</evidence>
<dbReference type="eggNOG" id="ENOG502RRH7">
    <property type="taxonomic scope" value="Eukaryota"/>
</dbReference>
<gene>
    <name evidence="2" type="ORF">EUTSA_v10005430mg</name>
</gene>
<dbReference type="EMBL" id="KI517748">
    <property type="protein sequence ID" value="ESQ32081.1"/>
    <property type="molecule type" value="Genomic_DNA"/>
</dbReference>
<keyword evidence="1" id="KW-0732">Signal</keyword>
<evidence type="ECO:0008006" key="4">
    <source>
        <dbReference type="Google" id="ProtNLM"/>
    </source>
</evidence>
<dbReference type="AlphaFoldDB" id="V4ML04"/>
<keyword evidence="3" id="KW-1185">Reference proteome</keyword>
<accession>V4ML04</accession>
<evidence type="ECO:0000313" key="2">
    <source>
        <dbReference type="EMBL" id="ESQ32081.1"/>
    </source>
</evidence>
<protein>
    <recommendedName>
        <fullName evidence="4">Cystatin domain-containing protein</fullName>
    </recommendedName>
</protein>
<name>V4ML04_EUTSA</name>
<dbReference type="OMA" id="KFPSHYV"/>
<proteinExistence type="predicted"/>
<sequence>MNTSMSTIIIFFMTFSVVFVAVMAEKINPEEICIRRNIARSQPPSSSAEPKISKFDIFVDQYCRDTGRAIMFYVRVNRKFPSHYVKMLCNIYENDEKRVMDYILKRWLGFSKLAYGLTCVSH</sequence>
<feature type="chain" id="PRO_5004721848" description="Cystatin domain-containing protein" evidence="1">
    <location>
        <begin position="25"/>
        <end position="122"/>
    </location>
</feature>
<dbReference type="Gramene" id="ESQ32081">
    <property type="protein sequence ID" value="ESQ32081"/>
    <property type="gene ID" value="EUTSA_v10005430mg"/>
</dbReference>
<dbReference type="OrthoDB" id="1413674at2759"/>
<feature type="signal peptide" evidence="1">
    <location>
        <begin position="1"/>
        <end position="24"/>
    </location>
</feature>
<dbReference type="KEGG" id="eus:EUTSA_v10005430mg"/>
<dbReference type="Proteomes" id="UP000030689">
    <property type="component" value="Unassembled WGS sequence"/>
</dbReference>